<proteinExistence type="predicted"/>
<dbReference type="EMBL" id="KN823104">
    <property type="protein sequence ID" value="KIO22667.1"/>
    <property type="molecule type" value="Genomic_DNA"/>
</dbReference>
<dbReference type="GO" id="GO:0005524">
    <property type="term" value="F:ATP binding"/>
    <property type="evidence" value="ECO:0007669"/>
    <property type="project" value="InterPro"/>
</dbReference>
<protein>
    <recommendedName>
        <fullName evidence="1">Protein kinase domain-containing protein</fullName>
    </recommendedName>
</protein>
<dbReference type="HOGENOM" id="CLU_000288_7_18_1"/>
<dbReference type="SUPFAM" id="SSF56112">
    <property type="entry name" value="Protein kinase-like (PK-like)"/>
    <property type="match status" value="1"/>
</dbReference>
<dbReference type="Gene3D" id="1.10.510.10">
    <property type="entry name" value="Transferase(Phosphotransferase) domain 1"/>
    <property type="match status" value="1"/>
</dbReference>
<evidence type="ECO:0000313" key="2">
    <source>
        <dbReference type="EMBL" id="KIO22667.1"/>
    </source>
</evidence>
<dbReference type="PANTHER" id="PTHR44329">
    <property type="entry name" value="SERINE/THREONINE-PROTEIN KINASE TNNI3K-RELATED"/>
    <property type="match status" value="1"/>
</dbReference>
<dbReference type="STRING" id="1051891.A0A0C3LMU4"/>
<sequence length="233" mass="26552">MPSSLRISSVFSKRFEREANTWRHLEHPYILKFLGTFRFAGHLYFVSPFIKNGTLLQYVKDRENVNRVRLLCETAVAIEYLHQKSMVHGDIKASNLLISDDDHVLLCDFGLTKPICMQTSTAMKGSGTVRWQSPELWDNEPKTFKSDVYAFSMTIVELFTGGPPFPHLKTDSAVMMAVGFKGERPEKSPVECNGISYENAWKVAEGCWSKLPEERMSMSEALCSLREDLFLVP</sequence>
<dbReference type="InterPro" id="IPR011009">
    <property type="entry name" value="Kinase-like_dom_sf"/>
</dbReference>
<evidence type="ECO:0000313" key="3">
    <source>
        <dbReference type="Proteomes" id="UP000054248"/>
    </source>
</evidence>
<dbReference type="InterPro" id="IPR008271">
    <property type="entry name" value="Ser/Thr_kinase_AS"/>
</dbReference>
<dbReference type="PROSITE" id="PS50011">
    <property type="entry name" value="PROTEIN_KINASE_DOM"/>
    <property type="match status" value="1"/>
</dbReference>
<name>A0A0C3LMU4_9AGAM</name>
<organism evidence="2 3">
    <name type="scientific">Tulasnella calospora MUT 4182</name>
    <dbReference type="NCBI Taxonomy" id="1051891"/>
    <lineage>
        <taxon>Eukaryota</taxon>
        <taxon>Fungi</taxon>
        <taxon>Dikarya</taxon>
        <taxon>Basidiomycota</taxon>
        <taxon>Agaricomycotina</taxon>
        <taxon>Agaricomycetes</taxon>
        <taxon>Cantharellales</taxon>
        <taxon>Tulasnellaceae</taxon>
        <taxon>Tulasnella</taxon>
    </lineage>
</organism>
<dbReference type="Pfam" id="PF07714">
    <property type="entry name" value="PK_Tyr_Ser-Thr"/>
    <property type="match status" value="1"/>
</dbReference>
<reference evidence="2 3" key="1">
    <citation type="submission" date="2014-04" db="EMBL/GenBank/DDBJ databases">
        <authorList>
            <consortium name="DOE Joint Genome Institute"/>
            <person name="Kuo A."/>
            <person name="Girlanda M."/>
            <person name="Perotto S."/>
            <person name="Kohler A."/>
            <person name="Nagy L.G."/>
            <person name="Floudas D."/>
            <person name="Copeland A."/>
            <person name="Barry K.W."/>
            <person name="Cichocki N."/>
            <person name="Veneault-Fourrey C."/>
            <person name="LaButti K."/>
            <person name="Lindquist E.A."/>
            <person name="Lipzen A."/>
            <person name="Lundell T."/>
            <person name="Morin E."/>
            <person name="Murat C."/>
            <person name="Sun H."/>
            <person name="Tunlid A."/>
            <person name="Henrissat B."/>
            <person name="Grigoriev I.V."/>
            <person name="Hibbett D.S."/>
            <person name="Martin F."/>
            <person name="Nordberg H.P."/>
            <person name="Cantor M.N."/>
            <person name="Hua S.X."/>
        </authorList>
    </citation>
    <scope>NUCLEOTIDE SEQUENCE [LARGE SCALE GENOMIC DNA]</scope>
    <source>
        <strain evidence="2 3">MUT 4182</strain>
    </source>
</reference>
<dbReference type="OrthoDB" id="346907at2759"/>
<dbReference type="Proteomes" id="UP000054248">
    <property type="component" value="Unassembled WGS sequence"/>
</dbReference>
<keyword evidence="3" id="KW-1185">Reference proteome</keyword>
<dbReference type="AlphaFoldDB" id="A0A0C3LMU4"/>
<evidence type="ECO:0000259" key="1">
    <source>
        <dbReference type="PROSITE" id="PS50011"/>
    </source>
</evidence>
<dbReference type="GO" id="GO:0004674">
    <property type="term" value="F:protein serine/threonine kinase activity"/>
    <property type="evidence" value="ECO:0007669"/>
    <property type="project" value="TreeGrafter"/>
</dbReference>
<reference evidence="3" key="2">
    <citation type="submission" date="2015-01" db="EMBL/GenBank/DDBJ databases">
        <title>Evolutionary Origins and Diversification of the Mycorrhizal Mutualists.</title>
        <authorList>
            <consortium name="DOE Joint Genome Institute"/>
            <consortium name="Mycorrhizal Genomics Consortium"/>
            <person name="Kohler A."/>
            <person name="Kuo A."/>
            <person name="Nagy L.G."/>
            <person name="Floudas D."/>
            <person name="Copeland A."/>
            <person name="Barry K.W."/>
            <person name="Cichocki N."/>
            <person name="Veneault-Fourrey C."/>
            <person name="LaButti K."/>
            <person name="Lindquist E.A."/>
            <person name="Lipzen A."/>
            <person name="Lundell T."/>
            <person name="Morin E."/>
            <person name="Murat C."/>
            <person name="Riley R."/>
            <person name="Ohm R."/>
            <person name="Sun H."/>
            <person name="Tunlid A."/>
            <person name="Henrissat B."/>
            <person name="Grigoriev I.V."/>
            <person name="Hibbett D.S."/>
            <person name="Martin F."/>
        </authorList>
    </citation>
    <scope>NUCLEOTIDE SEQUENCE [LARGE SCALE GENOMIC DNA]</scope>
    <source>
        <strain evidence="3">MUT 4182</strain>
    </source>
</reference>
<accession>A0A0C3LMU4</accession>
<dbReference type="InterPro" id="IPR051681">
    <property type="entry name" value="Ser/Thr_Kinases-Pseudokinases"/>
</dbReference>
<feature type="domain" description="Protein kinase" evidence="1">
    <location>
        <begin position="1"/>
        <end position="231"/>
    </location>
</feature>
<dbReference type="InterPro" id="IPR001245">
    <property type="entry name" value="Ser-Thr/Tyr_kinase_cat_dom"/>
</dbReference>
<dbReference type="InterPro" id="IPR000719">
    <property type="entry name" value="Prot_kinase_dom"/>
</dbReference>
<dbReference type="PIRSF" id="PIRSF000654">
    <property type="entry name" value="Integrin-linked_kinase"/>
    <property type="match status" value="1"/>
</dbReference>
<dbReference type="PANTHER" id="PTHR44329:SF214">
    <property type="entry name" value="PROTEIN KINASE DOMAIN-CONTAINING PROTEIN"/>
    <property type="match status" value="1"/>
</dbReference>
<gene>
    <name evidence="2" type="ORF">M407DRAFT_78998</name>
</gene>
<dbReference type="SMART" id="SM00220">
    <property type="entry name" value="S_TKc"/>
    <property type="match status" value="1"/>
</dbReference>
<dbReference type="PROSITE" id="PS00108">
    <property type="entry name" value="PROTEIN_KINASE_ST"/>
    <property type="match status" value="1"/>
</dbReference>